<comment type="caution">
    <text evidence="2">The sequence shown here is derived from an EMBL/GenBank/DDBJ whole genome shotgun (WGS) entry which is preliminary data.</text>
</comment>
<gene>
    <name evidence="2" type="ORF">TrRE_jg11468</name>
</gene>
<proteinExistence type="predicted"/>
<evidence type="ECO:0000256" key="1">
    <source>
        <dbReference type="SAM" id="MobiDB-lite"/>
    </source>
</evidence>
<feature type="region of interest" description="Disordered" evidence="1">
    <location>
        <begin position="26"/>
        <end position="83"/>
    </location>
</feature>
<evidence type="ECO:0000313" key="3">
    <source>
        <dbReference type="Proteomes" id="UP001165082"/>
    </source>
</evidence>
<organism evidence="2 3">
    <name type="scientific">Triparma retinervis</name>
    <dbReference type="NCBI Taxonomy" id="2557542"/>
    <lineage>
        <taxon>Eukaryota</taxon>
        <taxon>Sar</taxon>
        <taxon>Stramenopiles</taxon>
        <taxon>Ochrophyta</taxon>
        <taxon>Bolidophyceae</taxon>
        <taxon>Parmales</taxon>
        <taxon>Triparmaceae</taxon>
        <taxon>Triparma</taxon>
    </lineage>
</organism>
<reference evidence="2" key="1">
    <citation type="submission" date="2022-07" db="EMBL/GenBank/DDBJ databases">
        <title>Genome analysis of Parmales, a sister group of diatoms, reveals the evolutionary specialization of diatoms from phago-mixotrophs to photoautotrophs.</title>
        <authorList>
            <person name="Ban H."/>
            <person name="Sato S."/>
            <person name="Yoshikawa S."/>
            <person name="Kazumasa Y."/>
            <person name="Nakamura Y."/>
            <person name="Ichinomiya M."/>
            <person name="Saitoh K."/>
            <person name="Sato N."/>
            <person name="Blanc-Mathieu R."/>
            <person name="Endo H."/>
            <person name="Kuwata A."/>
            <person name="Ogata H."/>
        </authorList>
    </citation>
    <scope>NUCLEOTIDE SEQUENCE</scope>
</reference>
<accession>A0A9W7AM71</accession>
<keyword evidence="3" id="KW-1185">Reference proteome</keyword>
<dbReference type="AlphaFoldDB" id="A0A9W7AM71"/>
<name>A0A9W7AM71_9STRA</name>
<feature type="compositionally biased region" description="Basic and acidic residues" evidence="1">
    <location>
        <begin position="37"/>
        <end position="56"/>
    </location>
</feature>
<dbReference type="Proteomes" id="UP001165082">
    <property type="component" value="Unassembled WGS sequence"/>
</dbReference>
<dbReference type="OrthoDB" id="10596233at2759"/>
<sequence>MDSCSSSASSAGRLWMKAASIIKSRLEPQLLSKHNRHHEEKQEAKKEDEMKEEGRGRERKRTTKVESAMGGTAKGEKADAEKSRSKQVKTCKIDDFDVENCINVIKDIAIDLQQVRTGQSGKIDDAALLSMRPKSDQEFAAAVASKNFFPRQVANFLDLDRCLKMLHIYLSSPSPASLETFLPRILSVVLQCILLNREVIDVADEYTVSSKTPTGVHIVNSLLEMDSFKSANSFDSASSIFTASTRDLDSSLAISRTFRRSTFASVLRGSFKIIESVTSSPRIHAPLTDSGHASTVVKILLCYVNGGKTKYAVTTKEG</sequence>
<evidence type="ECO:0000313" key="2">
    <source>
        <dbReference type="EMBL" id="GMH73616.1"/>
    </source>
</evidence>
<feature type="non-terminal residue" evidence="2">
    <location>
        <position position="318"/>
    </location>
</feature>
<dbReference type="EMBL" id="BRXZ01001538">
    <property type="protein sequence ID" value="GMH73616.1"/>
    <property type="molecule type" value="Genomic_DNA"/>
</dbReference>
<protein>
    <submittedName>
        <fullName evidence="2">Uncharacterized protein</fullName>
    </submittedName>
</protein>
<feature type="compositionally biased region" description="Basic and acidic residues" evidence="1">
    <location>
        <begin position="74"/>
        <end position="83"/>
    </location>
</feature>